<dbReference type="eggNOG" id="ENOG502QTAB">
    <property type="taxonomic scope" value="Eukaryota"/>
</dbReference>
<protein>
    <submittedName>
        <fullName evidence="4">GDSL esterase/lipase 5</fullName>
    </submittedName>
</protein>
<dbReference type="PANTHER" id="PTHR45966">
    <property type="entry name" value="GDSL-LIKE LIPASE/ACYLHYDROLASE"/>
    <property type="match status" value="1"/>
</dbReference>
<dbReference type="InterPro" id="IPR035669">
    <property type="entry name" value="SGNH_plant_lipase-like"/>
</dbReference>
<reference evidence="5" key="1">
    <citation type="submission" date="2013-01" db="EMBL/GenBank/DDBJ databases">
        <title>Draft Genome Sequence of a Mulberry Tree, Morus notabilis C.K. Schneid.</title>
        <authorList>
            <person name="He N."/>
            <person name="Zhao S."/>
        </authorList>
    </citation>
    <scope>NUCLEOTIDE SEQUENCE</scope>
</reference>
<dbReference type="AlphaFoldDB" id="W9RMY4"/>
<name>W9RMY4_9ROSA</name>
<evidence type="ECO:0000313" key="5">
    <source>
        <dbReference type="Proteomes" id="UP000030645"/>
    </source>
</evidence>
<evidence type="ECO:0000256" key="1">
    <source>
        <dbReference type="ARBA" id="ARBA00008668"/>
    </source>
</evidence>
<comment type="similarity">
    <text evidence="1">Belongs to the 'GDSL' lipolytic enzyme family.</text>
</comment>
<gene>
    <name evidence="4" type="ORF">L484_003574</name>
</gene>
<dbReference type="InterPro" id="IPR001087">
    <property type="entry name" value="GDSL"/>
</dbReference>
<sequence length="454" mass="50700">MSISVRFPCIFCPSAVCVISLINTAIIGAAHYDRSPEKHVALFVFGDSLYDPGNNNFINTTTGYQANFWPYEETFFGFPTGRFSNGRLIPDFIRVHNYVNGVNFASAGAGALAESHQGFVVDLKTQLNYFKKVEKQLMHKLGAGEAKKLISLAVYLFSVGSNDYLSHFTSNSSLHKIYSKKEYVGMVLGNITQVIQIGGRKFGFVSLPPMGCFPGTKILQQGINKGSSCFEEVNSLAKLHNRALHKSLQATQNQLKGFIYSMHDLYTSFSERLENPSKYGFREAKMACCGTGKYRGISSCGGKIDVKDFVLCDNLSDYFFFDSAHPTEKAYKQLAKLIWSGTLGFNSKTWIKDANSSTLGPQMKLIWVLPENMAQDNNFRPNRVKPRIHRSTGDRAVQHHRSTGGVQFGRPHRSTGSLMQSDRHVKNNRRRKPAESAQKPAISIPNQNISKAYH</sequence>
<keyword evidence="2" id="KW-0732">Signal</keyword>
<evidence type="ECO:0000256" key="3">
    <source>
        <dbReference type="SAM" id="MobiDB-lite"/>
    </source>
</evidence>
<feature type="region of interest" description="Disordered" evidence="3">
    <location>
        <begin position="378"/>
        <end position="454"/>
    </location>
</feature>
<feature type="compositionally biased region" description="Polar residues" evidence="3">
    <location>
        <begin position="444"/>
        <end position="454"/>
    </location>
</feature>
<dbReference type="Gene3D" id="3.40.50.1110">
    <property type="entry name" value="SGNH hydrolase"/>
    <property type="match status" value="1"/>
</dbReference>
<proteinExistence type="inferred from homology"/>
<dbReference type="Proteomes" id="UP000030645">
    <property type="component" value="Unassembled WGS sequence"/>
</dbReference>
<accession>W9RMY4</accession>
<evidence type="ECO:0000313" key="4">
    <source>
        <dbReference type="EMBL" id="EXB88180.1"/>
    </source>
</evidence>
<evidence type="ECO:0000256" key="2">
    <source>
        <dbReference type="ARBA" id="ARBA00022729"/>
    </source>
</evidence>
<keyword evidence="5" id="KW-1185">Reference proteome</keyword>
<dbReference type="InterPro" id="IPR044552">
    <property type="entry name" value="GLIP1-5/GLL25"/>
</dbReference>
<dbReference type="InterPro" id="IPR036514">
    <property type="entry name" value="SGNH_hydro_sf"/>
</dbReference>
<dbReference type="GO" id="GO:0016298">
    <property type="term" value="F:lipase activity"/>
    <property type="evidence" value="ECO:0007669"/>
    <property type="project" value="TreeGrafter"/>
</dbReference>
<dbReference type="PANTHER" id="PTHR45966:SF1">
    <property type="entry name" value="GDSL ESTERASE_LIPASE 1-RELATED"/>
    <property type="match status" value="1"/>
</dbReference>
<dbReference type="EMBL" id="KE344948">
    <property type="protein sequence ID" value="EXB88180.1"/>
    <property type="molecule type" value="Genomic_DNA"/>
</dbReference>
<dbReference type="SUPFAM" id="SSF52266">
    <property type="entry name" value="SGNH hydrolase"/>
    <property type="match status" value="1"/>
</dbReference>
<dbReference type="CDD" id="cd01837">
    <property type="entry name" value="SGNH_plant_lipase_like"/>
    <property type="match status" value="1"/>
</dbReference>
<dbReference type="STRING" id="981085.W9RMY4"/>
<dbReference type="Pfam" id="PF00657">
    <property type="entry name" value="Lipase_GDSL"/>
    <property type="match status" value="1"/>
</dbReference>
<organism evidence="4 5">
    <name type="scientific">Morus notabilis</name>
    <dbReference type="NCBI Taxonomy" id="981085"/>
    <lineage>
        <taxon>Eukaryota</taxon>
        <taxon>Viridiplantae</taxon>
        <taxon>Streptophyta</taxon>
        <taxon>Embryophyta</taxon>
        <taxon>Tracheophyta</taxon>
        <taxon>Spermatophyta</taxon>
        <taxon>Magnoliopsida</taxon>
        <taxon>eudicotyledons</taxon>
        <taxon>Gunneridae</taxon>
        <taxon>Pentapetalae</taxon>
        <taxon>rosids</taxon>
        <taxon>fabids</taxon>
        <taxon>Rosales</taxon>
        <taxon>Moraceae</taxon>
        <taxon>Moreae</taxon>
        <taxon>Morus</taxon>
    </lineage>
</organism>